<protein>
    <submittedName>
        <fullName evidence="1">Uncharacterized protein</fullName>
    </submittedName>
</protein>
<evidence type="ECO:0000313" key="1">
    <source>
        <dbReference type="EMBL" id="CAD7453081.1"/>
    </source>
</evidence>
<name>A0A7R9IA19_9NEOP</name>
<accession>A0A7R9IA19</accession>
<dbReference type="AlphaFoldDB" id="A0A7R9IA19"/>
<organism evidence="1">
    <name type="scientific">Timema tahoe</name>
    <dbReference type="NCBI Taxonomy" id="61484"/>
    <lineage>
        <taxon>Eukaryota</taxon>
        <taxon>Metazoa</taxon>
        <taxon>Ecdysozoa</taxon>
        <taxon>Arthropoda</taxon>
        <taxon>Hexapoda</taxon>
        <taxon>Insecta</taxon>
        <taxon>Pterygota</taxon>
        <taxon>Neoptera</taxon>
        <taxon>Polyneoptera</taxon>
        <taxon>Phasmatodea</taxon>
        <taxon>Timematodea</taxon>
        <taxon>Timematoidea</taxon>
        <taxon>Timematidae</taxon>
        <taxon>Timema</taxon>
    </lineage>
</organism>
<sequence length="111" mass="11790">MTKKSGENVVFKPIPGASPELILLDENEKWAAQNVLGGPQVARGLDIPDLDLTETLKEHLTTVQFKIPSDNAAICDSVVGIMCDSVQFNNCANGSIMPTTESQMAALSDGS</sequence>
<gene>
    <name evidence="1" type="ORF">TTEB3V08_LOCUS1233</name>
</gene>
<proteinExistence type="predicted"/>
<reference evidence="1" key="1">
    <citation type="submission" date="2020-11" db="EMBL/GenBank/DDBJ databases">
        <authorList>
            <person name="Tran Van P."/>
        </authorList>
    </citation>
    <scope>NUCLEOTIDE SEQUENCE</scope>
</reference>
<dbReference type="EMBL" id="OE000251">
    <property type="protein sequence ID" value="CAD7453081.1"/>
    <property type="molecule type" value="Genomic_DNA"/>
</dbReference>